<dbReference type="EMBL" id="NHYD01003432">
    <property type="protein sequence ID" value="PPQ77899.1"/>
    <property type="molecule type" value="Genomic_DNA"/>
</dbReference>
<protein>
    <submittedName>
        <fullName evidence="1">Uncharacterized protein</fullName>
    </submittedName>
</protein>
<name>A0A409WHC4_PSICY</name>
<evidence type="ECO:0000313" key="1">
    <source>
        <dbReference type="EMBL" id="PPQ77899.1"/>
    </source>
</evidence>
<dbReference type="AlphaFoldDB" id="A0A409WHC4"/>
<sequence>MPLELLSLLKVARLAIKVGGEQMPTLHAHKEQCTLLIHRSEWHLANVSAQCERGNTVKGFAGKRLSWRLLPQEQMSEKVIIASEAELANAFSVF</sequence>
<proteinExistence type="predicted"/>
<keyword evidence="2" id="KW-1185">Reference proteome</keyword>
<organism evidence="1 2">
    <name type="scientific">Psilocybe cyanescens</name>
    <dbReference type="NCBI Taxonomy" id="93625"/>
    <lineage>
        <taxon>Eukaryota</taxon>
        <taxon>Fungi</taxon>
        <taxon>Dikarya</taxon>
        <taxon>Basidiomycota</taxon>
        <taxon>Agaricomycotina</taxon>
        <taxon>Agaricomycetes</taxon>
        <taxon>Agaricomycetidae</taxon>
        <taxon>Agaricales</taxon>
        <taxon>Agaricineae</taxon>
        <taxon>Strophariaceae</taxon>
        <taxon>Psilocybe</taxon>
    </lineage>
</organism>
<reference evidence="1 2" key="1">
    <citation type="journal article" date="2018" name="Evol. Lett.">
        <title>Horizontal gene cluster transfer increased hallucinogenic mushroom diversity.</title>
        <authorList>
            <person name="Reynolds H.T."/>
            <person name="Vijayakumar V."/>
            <person name="Gluck-Thaler E."/>
            <person name="Korotkin H.B."/>
            <person name="Matheny P.B."/>
            <person name="Slot J.C."/>
        </authorList>
    </citation>
    <scope>NUCLEOTIDE SEQUENCE [LARGE SCALE GENOMIC DNA]</scope>
    <source>
        <strain evidence="1 2">2631</strain>
    </source>
</reference>
<dbReference type="InParanoid" id="A0A409WHC4"/>
<gene>
    <name evidence="1" type="ORF">CVT25_015386</name>
</gene>
<evidence type="ECO:0000313" key="2">
    <source>
        <dbReference type="Proteomes" id="UP000283269"/>
    </source>
</evidence>
<dbReference type="Proteomes" id="UP000283269">
    <property type="component" value="Unassembled WGS sequence"/>
</dbReference>
<accession>A0A409WHC4</accession>
<comment type="caution">
    <text evidence="1">The sequence shown here is derived from an EMBL/GenBank/DDBJ whole genome shotgun (WGS) entry which is preliminary data.</text>
</comment>